<organism evidence="2 3">
    <name type="scientific">Kineococcus rhizosphaerae</name>
    <dbReference type="NCBI Taxonomy" id="559628"/>
    <lineage>
        <taxon>Bacteria</taxon>
        <taxon>Bacillati</taxon>
        <taxon>Actinomycetota</taxon>
        <taxon>Actinomycetes</taxon>
        <taxon>Kineosporiales</taxon>
        <taxon>Kineosporiaceae</taxon>
        <taxon>Kineococcus</taxon>
    </lineage>
</organism>
<feature type="coiled-coil region" evidence="1">
    <location>
        <begin position="70"/>
        <end position="111"/>
    </location>
</feature>
<keyword evidence="1" id="KW-0175">Coiled coil</keyword>
<gene>
    <name evidence="2" type="ORF">CLV37_110191</name>
</gene>
<comment type="caution">
    <text evidence="2">The sequence shown here is derived from an EMBL/GenBank/DDBJ whole genome shotgun (WGS) entry which is preliminary data.</text>
</comment>
<dbReference type="Proteomes" id="UP000238083">
    <property type="component" value="Unassembled WGS sequence"/>
</dbReference>
<protein>
    <submittedName>
        <fullName evidence="2">Uncharacterized protein</fullName>
    </submittedName>
</protein>
<reference evidence="2 3" key="1">
    <citation type="submission" date="2018-03" db="EMBL/GenBank/DDBJ databases">
        <title>Genomic Encyclopedia of Archaeal and Bacterial Type Strains, Phase II (KMG-II): from individual species to whole genera.</title>
        <authorList>
            <person name="Goeker M."/>
        </authorList>
    </citation>
    <scope>NUCLEOTIDE SEQUENCE [LARGE SCALE GENOMIC DNA]</scope>
    <source>
        <strain evidence="2 3">DSM 19711</strain>
    </source>
</reference>
<sequence>MALWWVAIVTWTRRPMRGTSGAQERRNDGSLTPAALEKLIHENTRLGTKPDRNTDLGWLWDQQQKDQTKLLDLQAKLNSERIRVTNLSQELKTTQDVLADAVQRLQALEASQRGSRLRSLLR</sequence>
<dbReference type="EMBL" id="PVZF01000010">
    <property type="protein sequence ID" value="PRY12628.1"/>
    <property type="molecule type" value="Genomic_DNA"/>
</dbReference>
<evidence type="ECO:0000256" key="1">
    <source>
        <dbReference type="SAM" id="Coils"/>
    </source>
</evidence>
<accession>A0A2T0R0N7</accession>
<evidence type="ECO:0000313" key="3">
    <source>
        <dbReference type="Proteomes" id="UP000238083"/>
    </source>
</evidence>
<name>A0A2T0R0N7_9ACTN</name>
<proteinExistence type="predicted"/>
<evidence type="ECO:0000313" key="2">
    <source>
        <dbReference type="EMBL" id="PRY12628.1"/>
    </source>
</evidence>
<keyword evidence="3" id="KW-1185">Reference proteome</keyword>
<dbReference type="AlphaFoldDB" id="A0A2T0R0N7"/>